<dbReference type="Proteomes" id="UP000002754">
    <property type="component" value="Unassembled WGS sequence"/>
</dbReference>
<dbReference type="AlphaFoldDB" id="A0A094XJ99"/>
<dbReference type="Gene3D" id="1.10.3330.10">
    <property type="entry name" value="Oxo-4-hydroxy-4-carboxy-5-ureidoimidazoline decarboxylase"/>
    <property type="match status" value="1"/>
</dbReference>
<reference evidence="9 11" key="2">
    <citation type="submission" date="2014-01" db="EMBL/GenBank/DDBJ databases">
        <title>Draft genome sequencing of Bacillus alcalophilus CGMCC 1.3604.</title>
        <authorList>
            <person name="Yang J."/>
            <person name="Diao L."/>
            <person name="Yang S."/>
        </authorList>
    </citation>
    <scope>NUCLEOTIDE SEQUENCE [LARGE SCALE GENOMIC DNA]</scope>
    <source>
        <strain evidence="9 11">CGMCC 1.3604</strain>
    </source>
</reference>
<protein>
    <recommendedName>
        <fullName evidence="3">2-oxo-4-hydroxy-4-carboxy-5-ureidoimidazoline decarboxylase</fullName>
        <ecNumber evidence="3">4.1.1.97</ecNumber>
    </recommendedName>
</protein>
<keyword evidence="4" id="KW-0659">Purine metabolism</keyword>
<dbReference type="UniPathway" id="UPA00394">
    <property type="reaction ID" value="UER00652"/>
</dbReference>
<dbReference type="NCBIfam" id="TIGR03164">
    <property type="entry name" value="UHCUDC"/>
    <property type="match status" value="1"/>
</dbReference>
<evidence type="ECO:0000313" key="9">
    <source>
        <dbReference type="EMBL" id="THG91551.1"/>
    </source>
</evidence>
<dbReference type="Pfam" id="PF09349">
    <property type="entry name" value="OHCU_decarbox"/>
    <property type="match status" value="1"/>
</dbReference>
<evidence type="ECO:0000313" key="11">
    <source>
        <dbReference type="Proteomes" id="UP000297014"/>
    </source>
</evidence>
<dbReference type="InterPro" id="IPR017580">
    <property type="entry name" value="OHCU_decarboxylase-1"/>
</dbReference>
<evidence type="ECO:0000256" key="1">
    <source>
        <dbReference type="ARBA" id="ARBA00001163"/>
    </source>
</evidence>
<accession>A0A094XJ99</accession>
<dbReference type="eggNOG" id="COG3195">
    <property type="taxonomic scope" value="Bacteria"/>
</dbReference>
<evidence type="ECO:0000256" key="2">
    <source>
        <dbReference type="ARBA" id="ARBA00004754"/>
    </source>
</evidence>
<comment type="caution">
    <text evidence="8">The sequence shown here is derived from an EMBL/GenBank/DDBJ whole genome shotgun (WGS) entry which is preliminary data.</text>
</comment>
<dbReference type="GO" id="GO:0051997">
    <property type="term" value="F:2-oxo-4-hydroxy-4-carboxy-5-ureidoimidazoline decarboxylase activity"/>
    <property type="evidence" value="ECO:0007669"/>
    <property type="project" value="UniProtKB-EC"/>
</dbReference>
<keyword evidence="5" id="KW-0210">Decarboxylase</keyword>
<dbReference type="EMBL" id="ALPT02000005">
    <property type="protein sequence ID" value="KGA98820.1"/>
    <property type="molecule type" value="Genomic_DNA"/>
</dbReference>
<dbReference type="PANTHER" id="PTHR43466">
    <property type="entry name" value="2-OXO-4-HYDROXY-4-CARBOXY-5-UREIDOIMIDAZOLINE DECARBOXYLASE-RELATED"/>
    <property type="match status" value="1"/>
</dbReference>
<dbReference type="STRING" id="1218173.BALCAV_0202650"/>
<evidence type="ECO:0000256" key="3">
    <source>
        <dbReference type="ARBA" id="ARBA00012257"/>
    </source>
</evidence>
<proteinExistence type="predicted"/>
<dbReference type="Proteomes" id="UP000297014">
    <property type="component" value="Unassembled WGS sequence"/>
</dbReference>
<name>A0A094XJ99_ALKAL</name>
<dbReference type="OrthoDB" id="9800909at2"/>
<evidence type="ECO:0000259" key="7">
    <source>
        <dbReference type="Pfam" id="PF09349"/>
    </source>
</evidence>
<feature type="domain" description="Oxo-4-hydroxy-4-carboxy-5-ureidoimidazoline decarboxylase" evidence="7">
    <location>
        <begin position="11"/>
        <end position="162"/>
    </location>
</feature>
<evidence type="ECO:0000256" key="4">
    <source>
        <dbReference type="ARBA" id="ARBA00022631"/>
    </source>
</evidence>
<dbReference type="PANTHER" id="PTHR43466:SF1">
    <property type="entry name" value="2-OXO-4-HYDROXY-4-CARBOXY-5-UREIDOIMIDAZOLINE DECARBOXYLASE-RELATED"/>
    <property type="match status" value="1"/>
</dbReference>
<organism evidence="8 10">
    <name type="scientific">Alkalihalobacillus alcalophilus ATCC 27647 = CGMCC 1.3604</name>
    <dbReference type="NCBI Taxonomy" id="1218173"/>
    <lineage>
        <taxon>Bacteria</taxon>
        <taxon>Bacillati</taxon>
        <taxon>Bacillota</taxon>
        <taxon>Bacilli</taxon>
        <taxon>Bacillales</taxon>
        <taxon>Bacillaceae</taxon>
        <taxon>Alkalihalobacillus</taxon>
    </lineage>
</organism>
<reference evidence="8 10" key="1">
    <citation type="journal article" date="2014" name="Genome Announc.">
        <title>Draft Genome Sequence of Bacillus alcalophilus AV1934, a Classic Alkaliphile Isolated from Human Feces in 1934.</title>
        <authorList>
            <person name="Attie O."/>
            <person name="Jayaprakash A."/>
            <person name="Shah H."/>
            <person name="Paulsen I.T."/>
            <person name="Morino M."/>
            <person name="Takahashi Y."/>
            <person name="Narumi I."/>
            <person name="Sachidanandam R."/>
            <person name="Satoh K."/>
            <person name="Ito M."/>
            <person name="Krulwich T.A."/>
        </authorList>
    </citation>
    <scope>NUCLEOTIDE SEQUENCE [LARGE SCALE GENOMIC DNA]</scope>
    <source>
        <strain evidence="8 10">AV1934</strain>
    </source>
</reference>
<dbReference type="EC" id="4.1.1.97" evidence="3"/>
<gene>
    <name evidence="9" type="ORF">AJ85_04235</name>
    <name evidence="8" type="ORF">BALCAV_0202650</name>
</gene>
<dbReference type="RefSeq" id="WP_003320834.1">
    <property type="nucleotide sequence ID" value="NZ_ALPT02000005.1"/>
</dbReference>
<dbReference type="GO" id="GO:0006144">
    <property type="term" value="P:purine nucleobase metabolic process"/>
    <property type="evidence" value="ECO:0007669"/>
    <property type="project" value="UniProtKB-KW"/>
</dbReference>
<dbReference type="GO" id="GO:0019628">
    <property type="term" value="P:urate catabolic process"/>
    <property type="evidence" value="ECO:0007669"/>
    <property type="project" value="UniProtKB-UniPathway"/>
</dbReference>
<dbReference type="GO" id="GO:0000255">
    <property type="term" value="P:allantoin metabolic process"/>
    <property type="evidence" value="ECO:0007669"/>
    <property type="project" value="InterPro"/>
</dbReference>
<dbReference type="InterPro" id="IPR036778">
    <property type="entry name" value="OHCU_decarboxylase_sf"/>
</dbReference>
<evidence type="ECO:0000313" key="8">
    <source>
        <dbReference type="EMBL" id="KGA98820.1"/>
    </source>
</evidence>
<evidence type="ECO:0000256" key="5">
    <source>
        <dbReference type="ARBA" id="ARBA00022793"/>
    </source>
</evidence>
<evidence type="ECO:0000256" key="6">
    <source>
        <dbReference type="ARBA" id="ARBA00023239"/>
    </source>
</evidence>
<dbReference type="InterPro" id="IPR018020">
    <property type="entry name" value="OHCU_decarboxylase"/>
</dbReference>
<dbReference type="SUPFAM" id="SSF158694">
    <property type="entry name" value="UraD-Like"/>
    <property type="match status" value="1"/>
</dbReference>
<comment type="catalytic activity">
    <reaction evidence="1">
        <text>5-hydroxy-2-oxo-4-ureido-2,5-dihydro-1H-imidazole-5-carboxylate + H(+) = (S)-allantoin + CO2</text>
        <dbReference type="Rhea" id="RHEA:26301"/>
        <dbReference type="ChEBI" id="CHEBI:15378"/>
        <dbReference type="ChEBI" id="CHEBI:15678"/>
        <dbReference type="ChEBI" id="CHEBI:16526"/>
        <dbReference type="ChEBI" id="CHEBI:58639"/>
        <dbReference type="EC" id="4.1.1.97"/>
    </reaction>
</comment>
<dbReference type="EMBL" id="JALP01000062">
    <property type="protein sequence ID" value="THG91551.1"/>
    <property type="molecule type" value="Genomic_DNA"/>
</dbReference>
<evidence type="ECO:0000313" key="10">
    <source>
        <dbReference type="Proteomes" id="UP000002754"/>
    </source>
</evidence>
<sequence length="167" mass="19663">MHNYLIEEVKQMSKEDFIEKIGHVFEDSPWVAEKTYGFVELKGIDQLKELFTSTVFQASEQEQLLLLRAHPDLGAKLEMTEHSVKEQQSVGLNVLSKEEYESFFALNQRYRQRFGFPFIIAVKEHTKESIKEQMQKRVEHSYDKEKEKALKEVCKIAGYRLDQMIKA</sequence>
<comment type="pathway">
    <text evidence="2">Purine metabolism; urate degradation; (S)-allantoin from urate: step 3/3.</text>
</comment>
<keyword evidence="6" id="KW-0456">Lyase</keyword>
<keyword evidence="10" id="KW-1185">Reference proteome</keyword>